<sequence length="128" mass="14824">MHIYANHVVQLCLFPKTIHLVAVKSCFPYSLTNTVSINEIQLSLFLSGERDILLIYVQIHLTAQVAENNVYKHGATVQIDFDPNIADNAKQWNRKRGESFPEEFRYTFYQFPPSTDRLLSIVSDIIHR</sequence>
<protein>
    <submittedName>
        <fullName evidence="1">Uncharacterized protein</fullName>
    </submittedName>
</protein>
<dbReference type="AlphaFoldDB" id="A0A1A9ZJP3"/>
<reference evidence="2" key="1">
    <citation type="submission" date="2014-03" db="EMBL/GenBank/DDBJ databases">
        <authorList>
            <person name="Aksoy S."/>
            <person name="Warren W."/>
            <person name="Wilson R.K."/>
        </authorList>
    </citation>
    <scope>NUCLEOTIDE SEQUENCE [LARGE SCALE GENOMIC DNA]</scope>
    <source>
        <strain evidence="2">IAEA</strain>
    </source>
</reference>
<accession>A0A1A9ZJP3</accession>
<evidence type="ECO:0000313" key="1">
    <source>
        <dbReference type="EnsemblMetazoa" id="GPAI016943-PA"/>
    </source>
</evidence>
<keyword evidence="2" id="KW-1185">Reference proteome</keyword>
<name>A0A1A9ZJP3_GLOPL</name>
<reference evidence="1" key="2">
    <citation type="submission" date="2020-05" db="UniProtKB">
        <authorList>
            <consortium name="EnsemblMetazoa"/>
        </authorList>
    </citation>
    <scope>IDENTIFICATION</scope>
    <source>
        <strain evidence="1">IAEA</strain>
    </source>
</reference>
<dbReference type="VEuPathDB" id="VectorBase:GPAI016943"/>
<dbReference type="EnsemblMetazoa" id="GPAI016943-RA">
    <property type="protein sequence ID" value="GPAI016943-PA"/>
    <property type="gene ID" value="GPAI016943"/>
</dbReference>
<dbReference type="Proteomes" id="UP000092445">
    <property type="component" value="Unassembled WGS sequence"/>
</dbReference>
<evidence type="ECO:0000313" key="2">
    <source>
        <dbReference type="Proteomes" id="UP000092445"/>
    </source>
</evidence>
<proteinExistence type="predicted"/>
<organism evidence="1 2">
    <name type="scientific">Glossina pallidipes</name>
    <name type="common">Tsetse fly</name>
    <dbReference type="NCBI Taxonomy" id="7398"/>
    <lineage>
        <taxon>Eukaryota</taxon>
        <taxon>Metazoa</taxon>
        <taxon>Ecdysozoa</taxon>
        <taxon>Arthropoda</taxon>
        <taxon>Hexapoda</taxon>
        <taxon>Insecta</taxon>
        <taxon>Pterygota</taxon>
        <taxon>Neoptera</taxon>
        <taxon>Endopterygota</taxon>
        <taxon>Diptera</taxon>
        <taxon>Brachycera</taxon>
        <taxon>Muscomorpha</taxon>
        <taxon>Hippoboscoidea</taxon>
        <taxon>Glossinidae</taxon>
        <taxon>Glossina</taxon>
    </lineage>
</organism>